<reference evidence="2 3" key="1">
    <citation type="journal article" date="2016" name="Nat. Commun.">
        <title>Thousands of microbial genomes shed light on interconnected biogeochemical processes in an aquifer system.</title>
        <authorList>
            <person name="Anantharaman K."/>
            <person name="Brown C.T."/>
            <person name="Hug L.A."/>
            <person name="Sharon I."/>
            <person name="Castelle C.J."/>
            <person name="Probst A.J."/>
            <person name="Thomas B.C."/>
            <person name="Singh A."/>
            <person name="Wilkins M.J."/>
            <person name="Karaoz U."/>
            <person name="Brodie E.L."/>
            <person name="Williams K.H."/>
            <person name="Hubbard S.S."/>
            <person name="Banfield J.F."/>
        </authorList>
    </citation>
    <scope>NUCLEOTIDE SEQUENCE [LARGE SCALE GENOMIC DNA]</scope>
</reference>
<dbReference type="Proteomes" id="UP000176938">
    <property type="component" value="Unassembled WGS sequence"/>
</dbReference>
<name>A0A1F4RE84_UNCSA</name>
<dbReference type="EMBL" id="METP01000019">
    <property type="protein sequence ID" value="OGC06504.1"/>
    <property type="molecule type" value="Genomic_DNA"/>
</dbReference>
<feature type="region of interest" description="Disordered" evidence="1">
    <location>
        <begin position="1"/>
        <end position="35"/>
    </location>
</feature>
<feature type="compositionally biased region" description="Basic and acidic residues" evidence="1">
    <location>
        <begin position="16"/>
        <end position="32"/>
    </location>
</feature>
<dbReference type="AlphaFoldDB" id="A0A1F4RE84"/>
<evidence type="ECO:0000313" key="3">
    <source>
        <dbReference type="Proteomes" id="UP000176938"/>
    </source>
</evidence>
<sequence>MAGIQFEAQGHLSDPNIRRLDKSKGELARETSEGASEIGDLVAGKNVIDTQGDKGPDEALLAFAIRELIGEDRGSIYTEVDEAPPPETDGIIPAGVVI</sequence>
<evidence type="ECO:0000256" key="1">
    <source>
        <dbReference type="SAM" id="MobiDB-lite"/>
    </source>
</evidence>
<protein>
    <submittedName>
        <fullName evidence="2">Uncharacterized protein</fullName>
    </submittedName>
</protein>
<evidence type="ECO:0000313" key="2">
    <source>
        <dbReference type="EMBL" id="OGC06504.1"/>
    </source>
</evidence>
<organism evidence="2 3">
    <name type="scientific">candidate division WOR-1 bacterium RIFCSPLOWO2_02_FULL_46_20</name>
    <dbReference type="NCBI Taxonomy" id="1802567"/>
    <lineage>
        <taxon>Bacteria</taxon>
        <taxon>Bacillati</taxon>
        <taxon>Saganbacteria</taxon>
    </lineage>
</organism>
<comment type="caution">
    <text evidence="2">The sequence shown here is derived from an EMBL/GenBank/DDBJ whole genome shotgun (WGS) entry which is preliminary data.</text>
</comment>
<proteinExistence type="predicted"/>
<feature type="region of interest" description="Disordered" evidence="1">
    <location>
        <begin position="78"/>
        <end position="98"/>
    </location>
</feature>
<gene>
    <name evidence="2" type="ORF">A3H38_01445</name>
</gene>
<accession>A0A1F4RE84</accession>